<dbReference type="PRINTS" id="PR00032">
    <property type="entry name" value="HTHARAC"/>
</dbReference>
<evidence type="ECO:0000256" key="2">
    <source>
        <dbReference type="ARBA" id="ARBA00023125"/>
    </source>
</evidence>
<keyword evidence="6" id="KW-1185">Reference proteome</keyword>
<evidence type="ECO:0000259" key="4">
    <source>
        <dbReference type="PROSITE" id="PS01124"/>
    </source>
</evidence>
<dbReference type="PANTHER" id="PTHR43280:SF2">
    <property type="entry name" value="HTH-TYPE TRANSCRIPTIONAL REGULATOR EXSA"/>
    <property type="match status" value="1"/>
</dbReference>
<dbReference type="AlphaFoldDB" id="A0A2Z4IQC2"/>
<name>A0A2Z4IQC2_9BACT</name>
<feature type="domain" description="HTH araC/xylS-type" evidence="4">
    <location>
        <begin position="187"/>
        <end position="285"/>
    </location>
</feature>
<evidence type="ECO:0000256" key="3">
    <source>
        <dbReference type="ARBA" id="ARBA00023163"/>
    </source>
</evidence>
<dbReference type="GO" id="GO:0003700">
    <property type="term" value="F:DNA-binding transcription factor activity"/>
    <property type="evidence" value="ECO:0007669"/>
    <property type="project" value="InterPro"/>
</dbReference>
<reference evidence="5 6" key="1">
    <citation type="submission" date="2018-06" db="EMBL/GenBank/DDBJ databases">
        <title>Echinicola strongylocentroti sp. nov., isolated from a sea urchin Strongylocentrotus intermedius.</title>
        <authorList>
            <person name="Bae S.S."/>
        </authorList>
    </citation>
    <scope>NUCLEOTIDE SEQUENCE [LARGE SCALE GENOMIC DNA]</scope>
    <source>
        <strain evidence="5 6">MEBiC08714</strain>
    </source>
</reference>
<dbReference type="InterPro" id="IPR009057">
    <property type="entry name" value="Homeodomain-like_sf"/>
</dbReference>
<dbReference type="InterPro" id="IPR018060">
    <property type="entry name" value="HTH_AraC"/>
</dbReference>
<organism evidence="5 6">
    <name type="scientific">Echinicola strongylocentroti</name>
    <dbReference type="NCBI Taxonomy" id="1795355"/>
    <lineage>
        <taxon>Bacteria</taxon>
        <taxon>Pseudomonadati</taxon>
        <taxon>Bacteroidota</taxon>
        <taxon>Cytophagia</taxon>
        <taxon>Cytophagales</taxon>
        <taxon>Cyclobacteriaceae</taxon>
        <taxon>Echinicola</taxon>
    </lineage>
</organism>
<sequence length="290" mass="33801">MKAKLLERKSPFGRSFMVAHHSYPYFLDVWHYHSELELVYITKSSGTRFIGDNIEQFKEGDLILIGENLPHLWQNDPEYFSSKEEGGAQAYSIHFKKDFAGAEFLMLPEMKDIRSLLDRANQGIKFTGKIHDNALEIFHELSVLEGIHKLVKLMEFLAVLAEEKDYEILSTDGFSFPLHISGDDRVDKVFSFTFNNFKRNISLEEVADLVHLNPTAFCRYFKKATKKTYSKFLNEIRVGYACKLLIEERLNISEVGYECGFNNLSNFNRQFKNVMDISPSEYLKKHKKHR</sequence>
<keyword evidence="3" id="KW-0804">Transcription</keyword>
<dbReference type="Pfam" id="PF12833">
    <property type="entry name" value="HTH_18"/>
    <property type="match status" value="1"/>
</dbReference>
<dbReference type="SMART" id="SM00342">
    <property type="entry name" value="HTH_ARAC"/>
    <property type="match status" value="1"/>
</dbReference>
<evidence type="ECO:0000313" key="5">
    <source>
        <dbReference type="EMBL" id="AWW32493.1"/>
    </source>
</evidence>
<dbReference type="RefSeq" id="WP_112785866.1">
    <property type="nucleotide sequence ID" value="NZ_CP030041.1"/>
</dbReference>
<dbReference type="PROSITE" id="PS01124">
    <property type="entry name" value="HTH_ARAC_FAMILY_2"/>
    <property type="match status" value="1"/>
</dbReference>
<keyword evidence="2" id="KW-0238">DNA-binding</keyword>
<keyword evidence="1" id="KW-0805">Transcription regulation</keyword>
<dbReference type="PROSITE" id="PS00041">
    <property type="entry name" value="HTH_ARAC_FAMILY_1"/>
    <property type="match status" value="1"/>
</dbReference>
<dbReference type="InterPro" id="IPR011051">
    <property type="entry name" value="RmlC_Cupin_sf"/>
</dbReference>
<protein>
    <submittedName>
        <fullName evidence="5">AraC family transcriptional regulator</fullName>
    </submittedName>
</protein>
<evidence type="ECO:0000313" key="6">
    <source>
        <dbReference type="Proteomes" id="UP000248688"/>
    </source>
</evidence>
<dbReference type="SUPFAM" id="SSF51182">
    <property type="entry name" value="RmlC-like cupins"/>
    <property type="match status" value="1"/>
</dbReference>
<dbReference type="Proteomes" id="UP000248688">
    <property type="component" value="Chromosome"/>
</dbReference>
<dbReference type="KEGG" id="est:DN752_21375"/>
<proteinExistence type="predicted"/>
<dbReference type="InterPro" id="IPR020449">
    <property type="entry name" value="Tscrpt_reg_AraC-type_HTH"/>
</dbReference>
<dbReference type="EMBL" id="CP030041">
    <property type="protein sequence ID" value="AWW32493.1"/>
    <property type="molecule type" value="Genomic_DNA"/>
</dbReference>
<evidence type="ECO:0000256" key="1">
    <source>
        <dbReference type="ARBA" id="ARBA00023015"/>
    </source>
</evidence>
<dbReference type="GO" id="GO:0043565">
    <property type="term" value="F:sequence-specific DNA binding"/>
    <property type="evidence" value="ECO:0007669"/>
    <property type="project" value="InterPro"/>
</dbReference>
<dbReference type="SUPFAM" id="SSF46689">
    <property type="entry name" value="Homeodomain-like"/>
    <property type="match status" value="2"/>
</dbReference>
<dbReference type="PANTHER" id="PTHR43280">
    <property type="entry name" value="ARAC-FAMILY TRANSCRIPTIONAL REGULATOR"/>
    <property type="match status" value="1"/>
</dbReference>
<gene>
    <name evidence="5" type="ORF">DN752_21375</name>
</gene>
<dbReference type="InterPro" id="IPR014710">
    <property type="entry name" value="RmlC-like_jellyroll"/>
</dbReference>
<dbReference type="CDD" id="cd06976">
    <property type="entry name" value="cupin_MtlR-like_N"/>
    <property type="match status" value="1"/>
</dbReference>
<accession>A0A2Z4IQC2</accession>
<dbReference type="OrthoDB" id="792101at2"/>
<dbReference type="Gene3D" id="2.60.120.10">
    <property type="entry name" value="Jelly Rolls"/>
    <property type="match status" value="1"/>
</dbReference>
<dbReference type="InterPro" id="IPR018062">
    <property type="entry name" value="HTH_AraC-typ_CS"/>
</dbReference>
<dbReference type="Gene3D" id="1.10.10.60">
    <property type="entry name" value="Homeodomain-like"/>
    <property type="match status" value="2"/>
</dbReference>